<keyword evidence="2" id="KW-1185">Reference proteome</keyword>
<protein>
    <submittedName>
        <fullName evidence="1">Uncharacterized protein</fullName>
    </submittedName>
</protein>
<evidence type="ECO:0000313" key="1">
    <source>
        <dbReference type="EMBL" id="GLL08643.1"/>
    </source>
</evidence>
<organism evidence="1 2">
    <name type="scientific">Dactylosporangium matsuzakiense</name>
    <dbReference type="NCBI Taxonomy" id="53360"/>
    <lineage>
        <taxon>Bacteria</taxon>
        <taxon>Bacillati</taxon>
        <taxon>Actinomycetota</taxon>
        <taxon>Actinomycetes</taxon>
        <taxon>Micromonosporales</taxon>
        <taxon>Micromonosporaceae</taxon>
        <taxon>Dactylosporangium</taxon>
    </lineage>
</organism>
<reference evidence="1" key="1">
    <citation type="journal article" date="2014" name="Int. J. Syst. Evol. Microbiol.">
        <title>Complete genome sequence of Corynebacterium casei LMG S-19264T (=DSM 44701T), isolated from a smear-ripened cheese.</title>
        <authorList>
            <consortium name="US DOE Joint Genome Institute (JGI-PGF)"/>
            <person name="Walter F."/>
            <person name="Albersmeier A."/>
            <person name="Kalinowski J."/>
            <person name="Ruckert C."/>
        </authorList>
    </citation>
    <scope>NUCLEOTIDE SEQUENCE</scope>
    <source>
        <strain evidence="1">VKM Ac-1321</strain>
    </source>
</reference>
<accession>A0A9W6KWK4</accession>
<name>A0A9W6KWK4_9ACTN</name>
<evidence type="ECO:0000313" key="2">
    <source>
        <dbReference type="Proteomes" id="UP001143480"/>
    </source>
</evidence>
<proteinExistence type="predicted"/>
<dbReference type="EMBL" id="BSFP01000168">
    <property type="protein sequence ID" value="GLL08643.1"/>
    <property type="molecule type" value="Genomic_DNA"/>
</dbReference>
<gene>
    <name evidence="1" type="ORF">GCM10017581_104100</name>
</gene>
<reference evidence="1" key="2">
    <citation type="submission" date="2023-01" db="EMBL/GenBank/DDBJ databases">
        <authorList>
            <person name="Sun Q."/>
            <person name="Evtushenko L."/>
        </authorList>
    </citation>
    <scope>NUCLEOTIDE SEQUENCE</scope>
    <source>
        <strain evidence="1">VKM Ac-1321</strain>
    </source>
</reference>
<sequence length="138" mass="16289">MPRKRPTALRRERWAPARFPPFRRIAGVSSLTRAAIRRVEDECYWPNAVWSSLEQYKLLLRQPGRYLNGDESSSPGIEAEDGRDLIASVLTRLPRGARRDLERLIAPLDKDFVRRTVPRLSWTDWAAGRWWYQRDREL</sequence>
<comment type="caution">
    <text evidence="1">The sequence shown here is derived from an EMBL/GenBank/DDBJ whole genome shotgun (WGS) entry which is preliminary data.</text>
</comment>
<dbReference type="AlphaFoldDB" id="A0A9W6KWK4"/>
<dbReference type="Proteomes" id="UP001143480">
    <property type="component" value="Unassembled WGS sequence"/>
</dbReference>